<gene>
    <name evidence="1" type="ORF">DAPPUDRAFT_340984</name>
</gene>
<dbReference type="InParanoid" id="E9I500"/>
<dbReference type="Proteomes" id="UP000000305">
    <property type="component" value="Unassembled WGS sequence"/>
</dbReference>
<evidence type="ECO:0000313" key="2">
    <source>
        <dbReference type="Proteomes" id="UP000000305"/>
    </source>
</evidence>
<protein>
    <submittedName>
        <fullName evidence="1">Uncharacterized protein</fullName>
    </submittedName>
</protein>
<dbReference type="AlphaFoldDB" id="E9I500"/>
<proteinExistence type="predicted"/>
<dbReference type="KEGG" id="dpx:DAPPUDRAFT_340984"/>
<dbReference type="HOGENOM" id="CLU_1919175_0_0_1"/>
<evidence type="ECO:0000313" key="1">
    <source>
        <dbReference type="EMBL" id="EFX60930.1"/>
    </source>
</evidence>
<reference evidence="1 2" key="1">
    <citation type="journal article" date="2011" name="Science">
        <title>The ecoresponsive genome of Daphnia pulex.</title>
        <authorList>
            <person name="Colbourne J.K."/>
            <person name="Pfrender M.E."/>
            <person name="Gilbert D."/>
            <person name="Thomas W.K."/>
            <person name="Tucker A."/>
            <person name="Oakley T.H."/>
            <person name="Tokishita S."/>
            <person name="Aerts A."/>
            <person name="Arnold G.J."/>
            <person name="Basu M.K."/>
            <person name="Bauer D.J."/>
            <person name="Caceres C.E."/>
            <person name="Carmel L."/>
            <person name="Casola C."/>
            <person name="Choi J.H."/>
            <person name="Detter J.C."/>
            <person name="Dong Q."/>
            <person name="Dusheyko S."/>
            <person name="Eads B.D."/>
            <person name="Frohlich T."/>
            <person name="Geiler-Samerotte K.A."/>
            <person name="Gerlach D."/>
            <person name="Hatcher P."/>
            <person name="Jogdeo S."/>
            <person name="Krijgsveld J."/>
            <person name="Kriventseva E.V."/>
            <person name="Kultz D."/>
            <person name="Laforsch C."/>
            <person name="Lindquist E."/>
            <person name="Lopez J."/>
            <person name="Manak J.R."/>
            <person name="Muller J."/>
            <person name="Pangilinan J."/>
            <person name="Patwardhan R.P."/>
            <person name="Pitluck S."/>
            <person name="Pritham E.J."/>
            <person name="Rechtsteiner A."/>
            <person name="Rho M."/>
            <person name="Rogozin I.B."/>
            <person name="Sakarya O."/>
            <person name="Salamov A."/>
            <person name="Schaack S."/>
            <person name="Shapiro H."/>
            <person name="Shiga Y."/>
            <person name="Skalitzky C."/>
            <person name="Smith Z."/>
            <person name="Souvorov A."/>
            <person name="Sung W."/>
            <person name="Tang Z."/>
            <person name="Tsuchiya D."/>
            <person name="Tu H."/>
            <person name="Vos H."/>
            <person name="Wang M."/>
            <person name="Wolf Y.I."/>
            <person name="Yamagata H."/>
            <person name="Yamada T."/>
            <person name="Ye Y."/>
            <person name="Shaw J.R."/>
            <person name="Andrews J."/>
            <person name="Crease T.J."/>
            <person name="Tang H."/>
            <person name="Lucas S.M."/>
            <person name="Robertson H.M."/>
            <person name="Bork P."/>
            <person name="Koonin E.V."/>
            <person name="Zdobnov E.M."/>
            <person name="Grigoriev I.V."/>
            <person name="Lynch M."/>
            <person name="Boore J.L."/>
        </authorList>
    </citation>
    <scope>NUCLEOTIDE SEQUENCE [LARGE SCALE GENOMIC DNA]</scope>
</reference>
<organism evidence="1 2">
    <name type="scientific">Daphnia pulex</name>
    <name type="common">Water flea</name>
    <dbReference type="NCBI Taxonomy" id="6669"/>
    <lineage>
        <taxon>Eukaryota</taxon>
        <taxon>Metazoa</taxon>
        <taxon>Ecdysozoa</taxon>
        <taxon>Arthropoda</taxon>
        <taxon>Crustacea</taxon>
        <taxon>Branchiopoda</taxon>
        <taxon>Diplostraca</taxon>
        <taxon>Cladocera</taxon>
        <taxon>Anomopoda</taxon>
        <taxon>Daphniidae</taxon>
        <taxon>Daphnia</taxon>
    </lineage>
</organism>
<sequence length="132" mass="14417">MASSSVMNKLPTKKMPNPIQEVRFGLYSILQNNNLLVLISIPCANTALSLSKMSGTTPKRKPTIAERAMICTKKNIARILRKRKEAALVCDSCGGLKVQVRSEVAMASSSVMNKLPTKKMPNPIQEGTVLVF</sequence>
<keyword evidence="2" id="KW-1185">Reference proteome</keyword>
<dbReference type="EMBL" id="GL735304">
    <property type="protein sequence ID" value="EFX60930.1"/>
    <property type="molecule type" value="Genomic_DNA"/>
</dbReference>
<accession>E9I500</accession>
<name>E9I500_DAPPU</name>